<organism evidence="6 7">
    <name type="scientific">Cognatiyoonia sediminum</name>
    <dbReference type="NCBI Taxonomy" id="1508389"/>
    <lineage>
        <taxon>Bacteria</taxon>
        <taxon>Pseudomonadati</taxon>
        <taxon>Pseudomonadota</taxon>
        <taxon>Alphaproteobacteria</taxon>
        <taxon>Rhodobacterales</taxon>
        <taxon>Paracoccaceae</taxon>
        <taxon>Cognatiyoonia</taxon>
    </lineage>
</organism>
<dbReference type="InterPro" id="IPR050884">
    <property type="entry name" value="CNP_phosphodiesterase-III"/>
</dbReference>
<evidence type="ECO:0000256" key="2">
    <source>
        <dbReference type="ARBA" id="ARBA00022801"/>
    </source>
</evidence>
<dbReference type="InterPro" id="IPR029052">
    <property type="entry name" value="Metallo-depent_PP-like"/>
</dbReference>
<dbReference type="RefSeq" id="WP_072898505.1">
    <property type="nucleotide sequence ID" value="NZ_FQXB01000001.1"/>
</dbReference>
<proteinExistence type="inferred from homology"/>
<evidence type="ECO:0000259" key="5">
    <source>
        <dbReference type="Pfam" id="PF00149"/>
    </source>
</evidence>
<keyword evidence="1" id="KW-0479">Metal-binding</keyword>
<evidence type="ECO:0000313" key="7">
    <source>
        <dbReference type="Proteomes" id="UP000184074"/>
    </source>
</evidence>
<dbReference type="GO" id="GO:0046872">
    <property type="term" value="F:metal ion binding"/>
    <property type="evidence" value="ECO:0007669"/>
    <property type="project" value="UniProtKB-KW"/>
</dbReference>
<keyword evidence="3" id="KW-0408">Iron</keyword>
<dbReference type="AlphaFoldDB" id="A0A1M5L7J2"/>
<dbReference type="Pfam" id="PF00149">
    <property type="entry name" value="Metallophos"/>
    <property type="match status" value="1"/>
</dbReference>
<dbReference type="GO" id="GO:0016787">
    <property type="term" value="F:hydrolase activity"/>
    <property type="evidence" value="ECO:0007669"/>
    <property type="project" value="UniProtKB-KW"/>
</dbReference>
<feature type="domain" description="Calcineurin-like phosphoesterase" evidence="5">
    <location>
        <begin position="7"/>
        <end position="203"/>
    </location>
</feature>
<keyword evidence="2" id="KW-0378">Hydrolase</keyword>
<dbReference type="EMBL" id="FQXB01000001">
    <property type="protein sequence ID" value="SHG60981.1"/>
    <property type="molecule type" value="Genomic_DNA"/>
</dbReference>
<dbReference type="PANTHER" id="PTHR42988">
    <property type="entry name" value="PHOSPHOHYDROLASE"/>
    <property type="match status" value="1"/>
</dbReference>
<dbReference type="SUPFAM" id="SSF56300">
    <property type="entry name" value="Metallo-dependent phosphatases"/>
    <property type="match status" value="1"/>
</dbReference>
<evidence type="ECO:0000256" key="4">
    <source>
        <dbReference type="ARBA" id="ARBA00025742"/>
    </source>
</evidence>
<keyword evidence="7" id="KW-1185">Reference proteome</keyword>
<reference evidence="6 7" key="1">
    <citation type="submission" date="2016-11" db="EMBL/GenBank/DDBJ databases">
        <authorList>
            <person name="Jaros S."/>
            <person name="Januszkiewicz K."/>
            <person name="Wedrychowicz H."/>
        </authorList>
    </citation>
    <scope>NUCLEOTIDE SEQUENCE [LARGE SCALE GENOMIC DNA]</scope>
    <source>
        <strain evidence="6 7">DSM 28715</strain>
    </source>
</reference>
<sequence>MIGDAKKLIIMTDIHITDEGEKIIGLDPLERFCLARDAALDRHSDAEAMILMGDLTHHGRVSQYERLAPALADIPMHVIKMIGNHDRREAFVEVFSDTPVTSDGHVQQIVDLSSHRIITLDTLDGPPYPQWHHAGMLGPQRLAWLKDALEGAGSRIPLVFAHHPPFDTGIIGMDYIKLKDGEDLLALLAQYPNTHLFCGHVHRTISGSLKGVAWSMLKSTCHHGPLELEKIDPTLSLDEPGSYGLALLTENGVVFHSEDVGIGSDVQSDLHSMAKH</sequence>
<evidence type="ECO:0000256" key="3">
    <source>
        <dbReference type="ARBA" id="ARBA00023004"/>
    </source>
</evidence>
<comment type="similarity">
    <text evidence="4">Belongs to the cyclic nucleotide phosphodiesterase class-III family.</text>
</comment>
<gene>
    <name evidence="6" type="ORF">SAMN05444003_0147</name>
</gene>
<evidence type="ECO:0000256" key="1">
    <source>
        <dbReference type="ARBA" id="ARBA00022723"/>
    </source>
</evidence>
<protein>
    <submittedName>
        <fullName evidence="6">3',5'-cyclic AMP phosphodiesterase CpdA</fullName>
    </submittedName>
</protein>
<dbReference type="Gene3D" id="3.60.21.10">
    <property type="match status" value="1"/>
</dbReference>
<evidence type="ECO:0000313" key="6">
    <source>
        <dbReference type="EMBL" id="SHG60981.1"/>
    </source>
</evidence>
<accession>A0A1M5L7J2</accession>
<name>A0A1M5L7J2_9RHOB</name>
<dbReference type="STRING" id="1508389.SAMN05444003_0147"/>
<dbReference type="InterPro" id="IPR004843">
    <property type="entry name" value="Calcineurin-like_PHP"/>
</dbReference>
<dbReference type="PANTHER" id="PTHR42988:SF2">
    <property type="entry name" value="CYCLIC NUCLEOTIDE PHOSPHODIESTERASE CBUA0032-RELATED"/>
    <property type="match status" value="1"/>
</dbReference>
<dbReference type="OrthoDB" id="651281at2"/>
<dbReference type="Proteomes" id="UP000184074">
    <property type="component" value="Unassembled WGS sequence"/>
</dbReference>